<dbReference type="EMBL" id="PYZH01000038">
    <property type="protein sequence ID" value="PTF14509.1"/>
    <property type="molecule type" value="Genomic_DNA"/>
</dbReference>
<keyword evidence="1" id="KW-0812">Transmembrane</keyword>
<protein>
    <recommendedName>
        <fullName evidence="6">YfhO family protein</fullName>
    </recommendedName>
</protein>
<feature type="transmembrane region" description="Helical" evidence="1">
    <location>
        <begin position="315"/>
        <end position="336"/>
    </location>
</feature>
<proteinExistence type="predicted"/>
<evidence type="ECO:0008006" key="6">
    <source>
        <dbReference type="Google" id="ProtNLM"/>
    </source>
</evidence>
<dbReference type="AlphaFoldDB" id="A0A2K4DPD9"/>
<gene>
    <name evidence="2" type="ORF">BUY47_05180</name>
    <name evidence="3" type="ORF">BUY48_07170</name>
</gene>
<dbReference type="Proteomes" id="UP000242088">
    <property type="component" value="Unassembled WGS sequence"/>
</dbReference>
<feature type="transmembrane region" description="Helical" evidence="1">
    <location>
        <begin position="138"/>
        <end position="156"/>
    </location>
</feature>
<reference evidence="3" key="3">
    <citation type="submission" date="2018-03" db="EMBL/GenBank/DDBJ databases">
        <authorList>
            <person name="Keele B.F."/>
        </authorList>
    </citation>
    <scope>NUCLEOTIDE SEQUENCE</scope>
    <source>
        <strain evidence="3">SNUC 4143</strain>
    </source>
</reference>
<dbReference type="InterPro" id="IPR018580">
    <property type="entry name" value="Uncharacterised_YfhO"/>
</dbReference>
<dbReference type="Pfam" id="PF09586">
    <property type="entry name" value="YfhO"/>
    <property type="match status" value="1"/>
</dbReference>
<keyword evidence="1" id="KW-0472">Membrane</keyword>
<reference evidence="2" key="2">
    <citation type="submission" date="2018-03" db="EMBL/GenBank/DDBJ databases">
        <authorList>
            <person name="Naushad S."/>
        </authorList>
    </citation>
    <scope>NUCLEOTIDE SEQUENCE</scope>
    <source>
        <strain evidence="2">SNUC 1409</strain>
    </source>
</reference>
<feature type="transmembrane region" description="Helical" evidence="1">
    <location>
        <begin position="204"/>
        <end position="223"/>
    </location>
</feature>
<dbReference type="GeneID" id="48888173"/>
<dbReference type="Proteomes" id="UP000243350">
    <property type="component" value="Unassembled WGS sequence"/>
</dbReference>
<evidence type="ECO:0000313" key="2">
    <source>
        <dbReference type="EMBL" id="PTF14338.1"/>
    </source>
</evidence>
<dbReference type="EMBL" id="PYZI01000004">
    <property type="protein sequence ID" value="PTF14338.1"/>
    <property type="molecule type" value="Genomic_DNA"/>
</dbReference>
<feature type="transmembrane region" description="Helical" evidence="1">
    <location>
        <begin position="290"/>
        <end position="308"/>
    </location>
</feature>
<feature type="transmembrane region" description="Helical" evidence="1">
    <location>
        <begin position="107"/>
        <end position="132"/>
    </location>
</feature>
<sequence length="866" mass="101190">MRKTFIFIGLFLALSLLGHSYIIYRFIHDGILFTGPNDGMEQMVPIQMYLFDKWSQGNLFYATDFGLGGDFFTDLSYYFSTNLLFIINVIIIIILKSFISLHTQSLMFWMVNALIVSILKASIAMYCTYLYSKFITKNHWLSLIMSFLFVMSPLYYRFTVYWPFFSDVFIWMPLLLLSIERVLQKQKFGLFIFTITLSFINNFYFAYYLTLIGAGYILIRVIFRHRKDTISRGKALLFLGVSAVLGLGNSLFIFFHGAQSFLNNRRAPFNGEVQPFEKLNINTNIFFDNYLIVLLFITLQALLCFKLYKHFYYRFFALLSIVFILFNFIPFIDQLFNGFSAPQKRWHFILAFNSVMLVGLFLKYFRTLSIKSYVLSNIVAEIIIFASAITYHQFVAWLVLVPIVSLIGLFILILKDRKYRLKLSYIYGISIILLSIMVSTVFIKNQIYFNDHQERANTFYINSSLYSSDLQRSLVNEMDHAKREDERIDWRVNEQDNTPMYQHFKGLSLYSSIFHHNILDFYYDALKINLAEESLSRYQSINGRQNIASLFSVRYMMLKDYQGNLPAHFQKIKTSGQYTIYENKLNLPSVKVTNNIYNSQNLTTALDREHAMLDGLIMEGKGAKYKNRTKNLLSKTTIKYKNIKHLSGNKYKVVGGKGGTITLQLPKRLREKYQDFYVTMKIKRGQPDSNYTIAINNYANHRLFNNSTYRTGVDTQLYRTQPDRNGNINITLSPDGEFNLNLQQLNGENYATLKQAHRNADFNSFYKDIKNGIEAHLAHHEKGIASINIPYRHGMRAYVDGKRVQPIKVNYMMTGVPVNQDAKKIVIKYQPPYWNTMIIISLISIIISIIFVRFSNSKRKMRKHID</sequence>
<dbReference type="PANTHER" id="PTHR38454">
    <property type="entry name" value="INTEGRAL MEMBRANE PROTEIN-RELATED"/>
    <property type="match status" value="1"/>
</dbReference>
<evidence type="ECO:0000313" key="3">
    <source>
        <dbReference type="EMBL" id="PTF14509.1"/>
    </source>
</evidence>
<feature type="transmembrane region" description="Helical" evidence="1">
    <location>
        <begin position="372"/>
        <end position="389"/>
    </location>
</feature>
<evidence type="ECO:0000313" key="5">
    <source>
        <dbReference type="Proteomes" id="UP000243350"/>
    </source>
</evidence>
<feature type="transmembrane region" description="Helical" evidence="1">
    <location>
        <begin position="348"/>
        <end position="365"/>
    </location>
</feature>
<name>A0A2K4DPD9_9STAP</name>
<comment type="caution">
    <text evidence="3">The sequence shown here is derived from an EMBL/GenBank/DDBJ whole genome shotgun (WGS) entry which is preliminary data.</text>
</comment>
<evidence type="ECO:0000256" key="1">
    <source>
        <dbReference type="SAM" id="Phobius"/>
    </source>
</evidence>
<feature type="transmembrane region" description="Helical" evidence="1">
    <location>
        <begin position="425"/>
        <end position="443"/>
    </location>
</feature>
<dbReference type="PANTHER" id="PTHR38454:SF1">
    <property type="entry name" value="INTEGRAL MEMBRANE PROTEIN"/>
    <property type="match status" value="1"/>
</dbReference>
<keyword evidence="1" id="KW-1133">Transmembrane helix</keyword>
<evidence type="ECO:0000313" key="4">
    <source>
        <dbReference type="Proteomes" id="UP000242088"/>
    </source>
</evidence>
<dbReference type="RefSeq" id="WP_103166253.1">
    <property type="nucleotide sequence ID" value="NZ_JAHCOZ010000001.1"/>
</dbReference>
<dbReference type="OrthoDB" id="9815466at2"/>
<accession>A0A2K4DPD9</accession>
<feature type="transmembrane region" description="Helical" evidence="1">
    <location>
        <begin position="75"/>
        <end position="95"/>
    </location>
</feature>
<feature type="transmembrane region" description="Helical" evidence="1">
    <location>
        <begin position="395"/>
        <end position="413"/>
    </location>
</feature>
<feature type="transmembrane region" description="Helical" evidence="1">
    <location>
        <begin position="833"/>
        <end position="854"/>
    </location>
</feature>
<reference evidence="4 5" key="1">
    <citation type="journal article" date="2016" name="Front. Microbiol.">
        <title>Comprehensive Phylogenetic Analysis of Bovine Non-aureus Staphylococci Species Based on Whole-Genome Sequencing.</title>
        <authorList>
            <person name="Naushad S."/>
            <person name="Barkema H.W."/>
            <person name="Luby C."/>
            <person name="Condas L.A."/>
            <person name="Nobrega D.B."/>
            <person name="Carson D.A."/>
            <person name="De Buck J."/>
        </authorList>
    </citation>
    <scope>NUCLEOTIDE SEQUENCE [LARGE SCALE GENOMIC DNA]</scope>
    <source>
        <strain evidence="2 4">SNUC 1409</strain>
        <strain evidence="3 5">SNUC 4143</strain>
    </source>
</reference>
<feature type="transmembrane region" description="Helical" evidence="1">
    <location>
        <begin position="235"/>
        <end position="255"/>
    </location>
</feature>
<feature type="transmembrane region" description="Helical" evidence="1">
    <location>
        <begin position="168"/>
        <end position="184"/>
    </location>
</feature>
<organism evidence="3 5">
    <name type="scientific">Staphylococcus devriesei</name>
    <dbReference type="NCBI Taxonomy" id="586733"/>
    <lineage>
        <taxon>Bacteria</taxon>
        <taxon>Bacillati</taxon>
        <taxon>Bacillota</taxon>
        <taxon>Bacilli</taxon>
        <taxon>Bacillales</taxon>
        <taxon>Staphylococcaceae</taxon>
        <taxon>Staphylococcus</taxon>
    </lineage>
</organism>
<keyword evidence="4" id="KW-1185">Reference proteome</keyword>